<dbReference type="CDD" id="cd00154">
    <property type="entry name" value="Rab"/>
    <property type="match status" value="1"/>
</dbReference>
<dbReference type="GO" id="GO:0005829">
    <property type="term" value="C:cytosol"/>
    <property type="evidence" value="ECO:0007669"/>
    <property type="project" value="GOC"/>
</dbReference>
<dbReference type="InterPro" id="IPR027417">
    <property type="entry name" value="P-loop_NTPase"/>
</dbReference>
<dbReference type="KEGG" id="tva:5464828"/>
<keyword evidence="1" id="KW-0547">Nucleotide-binding</keyword>
<dbReference type="STRING" id="5722.A2DJT9"/>
<evidence type="ECO:0000313" key="2">
    <source>
        <dbReference type="EMBL" id="EAY19303.1"/>
    </source>
</evidence>
<dbReference type="GO" id="GO:0006890">
    <property type="term" value="P:retrograde vesicle-mediated transport, Golgi to endoplasmic reticulum"/>
    <property type="evidence" value="ECO:0000318"/>
    <property type="project" value="GO_Central"/>
</dbReference>
<evidence type="ECO:0000256" key="1">
    <source>
        <dbReference type="ARBA" id="ARBA00022741"/>
    </source>
</evidence>
<dbReference type="SMR" id="A2DJT9"/>
<proteinExistence type="predicted"/>
<protein>
    <submittedName>
        <fullName evidence="2">Small GTP-binding protein, putative</fullName>
    </submittedName>
</protein>
<dbReference type="AlphaFoldDB" id="A2DJT9"/>
<dbReference type="Pfam" id="PF00071">
    <property type="entry name" value="Ras"/>
    <property type="match status" value="1"/>
</dbReference>
<gene>
    <name evidence="2" type="ORF">TVAG_452170</name>
</gene>
<reference evidence="2" key="1">
    <citation type="submission" date="2006-10" db="EMBL/GenBank/DDBJ databases">
        <authorList>
            <person name="Amadeo P."/>
            <person name="Zhao Q."/>
            <person name="Wortman J."/>
            <person name="Fraser-Liggett C."/>
            <person name="Carlton J."/>
        </authorList>
    </citation>
    <scope>NUCLEOTIDE SEQUENCE</scope>
    <source>
        <strain evidence="2">G3</strain>
    </source>
</reference>
<dbReference type="SMART" id="SM00175">
    <property type="entry name" value="RAB"/>
    <property type="match status" value="1"/>
</dbReference>
<dbReference type="SMART" id="SM00174">
    <property type="entry name" value="RHO"/>
    <property type="match status" value="1"/>
</dbReference>
<dbReference type="InterPro" id="IPR005225">
    <property type="entry name" value="Small_GTP-bd"/>
</dbReference>
<dbReference type="GO" id="GO:0005794">
    <property type="term" value="C:Golgi apparatus"/>
    <property type="evidence" value="ECO:0000318"/>
    <property type="project" value="GO_Central"/>
</dbReference>
<accession>A2DJT9</accession>
<dbReference type="NCBIfam" id="TIGR00231">
    <property type="entry name" value="small_GTP"/>
    <property type="match status" value="1"/>
</dbReference>
<dbReference type="SMART" id="SM00173">
    <property type="entry name" value="RAS"/>
    <property type="match status" value="1"/>
</dbReference>
<reference evidence="2" key="2">
    <citation type="journal article" date="2007" name="Science">
        <title>Draft genome sequence of the sexually transmitted pathogen Trichomonas vaginalis.</title>
        <authorList>
            <person name="Carlton J.M."/>
            <person name="Hirt R.P."/>
            <person name="Silva J.C."/>
            <person name="Delcher A.L."/>
            <person name="Schatz M."/>
            <person name="Zhao Q."/>
            <person name="Wortman J.R."/>
            <person name="Bidwell S.L."/>
            <person name="Alsmark U.C.M."/>
            <person name="Besteiro S."/>
            <person name="Sicheritz-Ponten T."/>
            <person name="Noel C.J."/>
            <person name="Dacks J.B."/>
            <person name="Foster P.G."/>
            <person name="Simillion C."/>
            <person name="Van de Peer Y."/>
            <person name="Miranda-Saavedra D."/>
            <person name="Barton G.J."/>
            <person name="Westrop G.D."/>
            <person name="Mueller S."/>
            <person name="Dessi D."/>
            <person name="Fiori P.L."/>
            <person name="Ren Q."/>
            <person name="Paulsen I."/>
            <person name="Zhang H."/>
            <person name="Bastida-Corcuera F.D."/>
            <person name="Simoes-Barbosa A."/>
            <person name="Brown M.T."/>
            <person name="Hayes R.D."/>
            <person name="Mukherjee M."/>
            <person name="Okumura C.Y."/>
            <person name="Schneider R."/>
            <person name="Smith A.J."/>
            <person name="Vanacova S."/>
            <person name="Villalvazo M."/>
            <person name="Haas B.J."/>
            <person name="Pertea M."/>
            <person name="Feldblyum T.V."/>
            <person name="Utterback T.R."/>
            <person name="Shu C.L."/>
            <person name="Osoegawa K."/>
            <person name="de Jong P.J."/>
            <person name="Hrdy I."/>
            <person name="Horvathova L."/>
            <person name="Zubacova Z."/>
            <person name="Dolezal P."/>
            <person name="Malik S.B."/>
            <person name="Logsdon J.M. Jr."/>
            <person name="Henze K."/>
            <person name="Gupta A."/>
            <person name="Wang C.C."/>
            <person name="Dunne R.L."/>
            <person name="Upcroft J.A."/>
            <person name="Upcroft P."/>
            <person name="White O."/>
            <person name="Salzberg S.L."/>
            <person name="Tang P."/>
            <person name="Chiu C.-H."/>
            <person name="Lee Y.-S."/>
            <person name="Embley T.M."/>
            <person name="Coombs G.H."/>
            <person name="Mottram J.C."/>
            <person name="Tachezy J."/>
            <person name="Fraser-Liggett C.M."/>
            <person name="Johnson P.J."/>
        </authorList>
    </citation>
    <scope>NUCLEOTIDE SEQUENCE [LARGE SCALE GENOMIC DNA]</scope>
    <source>
        <strain evidence="2">G3</strain>
    </source>
</reference>
<dbReference type="SUPFAM" id="SSF52540">
    <property type="entry name" value="P-loop containing nucleoside triphosphate hydrolases"/>
    <property type="match status" value="1"/>
</dbReference>
<dbReference type="PROSITE" id="PS51420">
    <property type="entry name" value="RHO"/>
    <property type="match status" value="1"/>
</dbReference>
<dbReference type="eggNOG" id="KOG0088">
    <property type="taxonomic scope" value="Eukaryota"/>
</dbReference>
<dbReference type="GO" id="GO:0006886">
    <property type="term" value="P:intracellular protein transport"/>
    <property type="evidence" value="ECO:0000318"/>
    <property type="project" value="GO_Central"/>
</dbReference>
<dbReference type="GO" id="GO:0003924">
    <property type="term" value="F:GTPase activity"/>
    <property type="evidence" value="ECO:0000318"/>
    <property type="project" value="GO_Central"/>
</dbReference>
<dbReference type="PROSITE" id="PS51421">
    <property type="entry name" value="RAS"/>
    <property type="match status" value="1"/>
</dbReference>
<dbReference type="FunFam" id="3.40.50.300:FF:001329">
    <property type="entry name" value="Small GTP-binding protein, putative"/>
    <property type="match status" value="1"/>
</dbReference>
<dbReference type="OrthoDB" id="265044at2759"/>
<dbReference type="GO" id="GO:0012505">
    <property type="term" value="C:endomembrane system"/>
    <property type="evidence" value="ECO:0000318"/>
    <property type="project" value="GO_Central"/>
</dbReference>
<dbReference type="Gene3D" id="3.40.50.300">
    <property type="entry name" value="P-loop containing nucleotide triphosphate hydrolases"/>
    <property type="match status" value="1"/>
</dbReference>
<dbReference type="Proteomes" id="UP000001542">
    <property type="component" value="Unassembled WGS sequence"/>
</dbReference>
<dbReference type="PROSITE" id="PS51419">
    <property type="entry name" value="RAB"/>
    <property type="match status" value="1"/>
</dbReference>
<organism evidence="2 3">
    <name type="scientific">Trichomonas vaginalis (strain ATCC PRA-98 / G3)</name>
    <dbReference type="NCBI Taxonomy" id="412133"/>
    <lineage>
        <taxon>Eukaryota</taxon>
        <taxon>Metamonada</taxon>
        <taxon>Parabasalia</taxon>
        <taxon>Trichomonadida</taxon>
        <taxon>Trichomonadidae</taxon>
        <taxon>Trichomonas</taxon>
    </lineage>
</organism>
<dbReference type="OMA" id="IAFYMET"/>
<dbReference type="GO" id="GO:0042147">
    <property type="term" value="P:retrograde transport, endosome to Golgi"/>
    <property type="evidence" value="ECO:0000318"/>
    <property type="project" value="GO_Central"/>
</dbReference>
<keyword evidence="3" id="KW-1185">Reference proteome</keyword>
<dbReference type="GO" id="GO:0005525">
    <property type="term" value="F:GTP binding"/>
    <property type="evidence" value="ECO:0007669"/>
    <property type="project" value="InterPro"/>
</dbReference>
<dbReference type="VEuPathDB" id="TrichDB:TVAGG3_0290200"/>
<evidence type="ECO:0000313" key="3">
    <source>
        <dbReference type="Proteomes" id="UP000001542"/>
    </source>
</evidence>
<dbReference type="PRINTS" id="PR00449">
    <property type="entry name" value="RASTRNSFRMNG"/>
</dbReference>
<dbReference type="GO" id="GO:0006891">
    <property type="term" value="P:intra-Golgi vesicle-mediated transport"/>
    <property type="evidence" value="ECO:0000318"/>
    <property type="project" value="GO_Central"/>
</dbReference>
<dbReference type="InterPro" id="IPR001806">
    <property type="entry name" value="Small_GTPase"/>
</dbReference>
<name>A2DJT9_TRIV3</name>
<dbReference type="InParanoid" id="A2DJT9"/>
<dbReference type="RefSeq" id="XP_001580289.1">
    <property type="nucleotide sequence ID" value="XM_001580239.1"/>
</dbReference>
<dbReference type="EMBL" id="DS113209">
    <property type="protein sequence ID" value="EAY19303.1"/>
    <property type="molecule type" value="Genomic_DNA"/>
</dbReference>
<dbReference type="PANTHER" id="PTHR47978">
    <property type="match status" value="1"/>
</dbReference>
<sequence>MVRNLKIVLLGTTNVGKTSIIHRYCSNEFYGNNPPTIQVASFQKTIEINSEEVTLNICDTAGQEVYQSVCPNFYRNADAIIVVFALDNKDSMIKAQGWFDELSATMQNKVPIFTVGNKSDLRQEGLMPRDDCILFAESNKSEFIETSAKDNIGINDLFEAAAKNAYERVMHETVGYPTMNRKTDSVACF</sequence>
<dbReference type="VEuPathDB" id="TrichDB:TVAG_452170"/>